<accession>A0A0A9W4I1</accession>
<evidence type="ECO:0000313" key="4">
    <source>
        <dbReference type="EMBL" id="JAG03355.1"/>
    </source>
</evidence>
<dbReference type="AlphaFoldDB" id="A0A0A9W4I1"/>
<protein>
    <submittedName>
        <fullName evidence="3">26S proteasome non-ATPase regulatory subunit 11</fullName>
    </submittedName>
</protein>
<feature type="domain" description="PCI" evidence="2">
    <location>
        <begin position="2"/>
        <end position="86"/>
    </location>
</feature>
<feature type="region of interest" description="Disordered" evidence="1">
    <location>
        <begin position="80"/>
        <end position="99"/>
    </location>
</feature>
<dbReference type="GO" id="GO:0000502">
    <property type="term" value="C:proteasome complex"/>
    <property type="evidence" value="ECO:0007669"/>
    <property type="project" value="UniProtKB-KW"/>
</dbReference>
<dbReference type="SMART" id="SM00088">
    <property type="entry name" value="PINT"/>
    <property type="match status" value="1"/>
</dbReference>
<evidence type="ECO:0000256" key="1">
    <source>
        <dbReference type="SAM" id="MobiDB-lite"/>
    </source>
</evidence>
<dbReference type="InterPro" id="IPR000717">
    <property type="entry name" value="PCI_dom"/>
</dbReference>
<dbReference type="InterPro" id="IPR050871">
    <property type="entry name" value="26S_Proteasome/COP9_Components"/>
</dbReference>
<keyword evidence="3" id="KW-0647">Proteasome</keyword>
<proteinExistence type="predicted"/>
<evidence type="ECO:0000313" key="5">
    <source>
        <dbReference type="EMBL" id="JAQ03844.1"/>
    </source>
</evidence>
<dbReference type="EMBL" id="GDHC01003316">
    <property type="protein sequence ID" value="JAQ15313.1"/>
    <property type="molecule type" value="Transcribed_RNA"/>
</dbReference>
<name>A0A0A9W4I1_LYGHE</name>
<evidence type="ECO:0000259" key="2">
    <source>
        <dbReference type="SMART" id="SM00088"/>
    </source>
</evidence>
<dbReference type="PANTHER" id="PTHR10678">
    <property type="entry name" value="26S PROTEASOME NON-ATPASE REGULATORY SUBUNIT 11/COP9 SIGNALOSOME COMPLEX SUBUNIT 2"/>
    <property type="match status" value="1"/>
</dbReference>
<gene>
    <name evidence="3" type="primary">PSMD11_0</name>
    <name evidence="4" type="synonym">PSMD11_1</name>
    <name evidence="5" type="synonym">PSMD11_3</name>
    <name evidence="4" type="ORF">CM83_22455</name>
    <name evidence="3" type="ORF">CM83_22458</name>
    <name evidence="5" type="ORF">g.7048</name>
    <name evidence="6" type="ORF">g.7050</name>
</gene>
<evidence type="ECO:0000313" key="3">
    <source>
        <dbReference type="EMBL" id="JAG03352.1"/>
    </source>
</evidence>
<dbReference type="EMBL" id="GDHC01014785">
    <property type="protein sequence ID" value="JAQ03844.1"/>
    <property type="molecule type" value="Transcribed_RNA"/>
</dbReference>
<reference evidence="3" key="1">
    <citation type="journal article" date="2014" name="PLoS ONE">
        <title>Transcriptome-Based Identification of ABC Transporters in the Western Tarnished Plant Bug Lygus hesperus.</title>
        <authorList>
            <person name="Hull J.J."/>
            <person name="Chaney K."/>
            <person name="Geib S.M."/>
            <person name="Fabrick J.A."/>
            <person name="Brent C.S."/>
            <person name="Walsh D."/>
            <person name="Lavine L.C."/>
        </authorList>
    </citation>
    <scope>NUCLEOTIDE SEQUENCE</scope>
</reference>
<organism evidence="3">
    <name type="scientific">Lygus hesperus</name>
    <name type="common">Western plant bug</name>
    <dbReference type="NCBI Taxonomy" id="30085"/>
    <lineage>
        <taxon>Eukaryota</taxon>
        <taxon>Metazoa</taxon>
        <taxon>Ecdysozoa</taxon>
        <taxon>Arthropoda</taxon>
        <taxon>Hexapoda</taxon>
        <taxon>Insecta</taxon>
        <taxon>Pterygota</taxon>
        <taxon>Neoptera</taxon>
        <taxon>Paraneoptera</taxon>
        <taxon>Hemiptera</taxon>
        <taxon>Heteroptera</taxon>
        <taxon>Panheteroptera</taxon>
        <taxon>Cimicomorpha</taxon>
        <taxon>Miridae</taxon>
        <taxon>Mirini</taxon>
        <taxon>Lygus</taxon>
    </lineage>
</organism>
<feature type="compositionally biased region" description="Low complexity" evidence="1">
    <location>
        <begin position="80"/>
        <end position="98"/>
    </location>
</feature>
<reference evidence="3" key="2">
    <citation type="submission" date="2014-07" db="EMBL/GenBank/DDBJ databases">
        <authorList>
            <person name="Hull J."/>
        </authorList>
    </citation>
    <scope>NUCLEOTIDE SEQUENCE</scope>
</reference>
<reference evidence="5" key="3">
    <citation type="journal article" date="2016" name="Gigascience">
        <title>De novo construction of an expanded transcriptome assembly for the western tarnished plant bug, Lygus hesperus.</title>
        <authorList>
            <person name="Tassone E.E."/>
            <person name="Geib S.M."/>
            <person name="Hall B."/>
            <person name="Fabrick J.A."/>
            <person name="Brent C.S."/>
            <person name="Hull J.J."/>
        </authorList>
    </citation>
    <scope>NUCLEOTIDE SEQUENCE</scope>
</reference>
<dbReference type="SUPFAM" id="SSF46785">
    <property type="entry name" value="Winged helix' DNA-binding domain"/>
    <property type="match status" value="1"/>
</dbReference>
<evidence type="ECO:0000313" key="6">
    <source>
        <dbReference type="EMBL" id="JAQ15313.1"/>
    </source>
</evidence>
<dbReference type="Pfam" id="PF01399">
    <property type="entry name" value="PCI"/>
    <property type="match status" value="1"/>
</dbReference>
<sequence>MYDTLMERHLLKMIEPYNRVQIAYLAGLLKLDEHRVEARISQLILDGKLAGIVDQQHRCLVLFDEVESARTRKNVLHDASSTVTTTTNTSISNNGMSNYASPLTSHRVQTDVGGKVQTEAQRRIA</sequence>
<dbReference type="EMBL" id="GBHO01040249">
    <property type="protein sequence ID" value="JAG03355.1"/>
    <property type="molecule type" value="Transcribed_RNA"/>
</dbReference>
<dbReference type="InterPro" id="IPR036390">
    <property type="entry name" value="WH_DNA-bd_sf"/>
</dbReference>
<dbReference type="EMBL" id="GBHO01040252">
    <property type="protein sequence ID" value="JAG03352.1"/>
    <property type="molecule type" value="Transcribed_RNA"/>
</dbReference>
<dbReference type="Gene3D" id="1.25.40.570">
    <property type="match status" value="1"/>
</dbReference>